<evidence type="ECO:0000256" key="5">
    <source>
        <dbReference type="ARBA" id="ARBA00022723"/>
    </source>
</evidence>
<dbReference type="VEuPathDB" id="FungiDB:SCODWIG_03429"/>
<dbReference type="InterPro" id="IPR045071">
    <property type="entry name" value="BBP-like"/>
</dbReference>
<dbReference type="SUPFAM" id="SSF54791">
    <property type="entry name" value="Eukaryotic type KH-domain (KH-domain type I)"/>
    <property type="match status" value="1"/>
</dbReference>
<dbReference type="InterPro" id="IPR047086">
    <property type="entry name" value="SF1-HH_sf"/>
</dbReference>
<dbReference type="InterPro" id="IPR036612">
    <property type="entry name" value="KH_dom_type_1_sf"/>
</dbReference>
<evidence type="ECO:0000256" key="14">
    <source>
        <dbReference type="SAM" id="MobiDB-lite"/>
    </source>
</evidence>
<dbReference type="Gene3D" id="3.30.1370.10">
    <property type="entry name" value="K Homology domain, type 1"/>
    <property type="match status" value="1"/>
</dbReference>
<name>A0A376BAE4_9ASCO</name>
<comment type="subcellular location">
    <subcellularLocation>
        <location evidence="1 13">Nucleus</location>
    </subcellularLocation>
</comment>
<dbReference type="Pfam" id="PF22675">
    <property type="entry name" value="KH-I_KHDC4-BBP"/>
    <property type="match status" value="1"/>
</dbReference>
<dbReference type="CDD" id="cd02395">
    <property type="entry name" value="KH-I_BBP"/>
    <property type="match status" value="1"/>
</dbReference>
<dbReference type="InterPro" id="IPR055256">
    <property type="entry name" value="KH_1_KHDC4/BBP-like"/>
</dbReference>
<comment type="similarity">
    <text evidence="2 13">Belongs to the BBP/SF1 family.</text>
</comment>
<dbReference type="GO" id="GO:0000398">
    <property type="term" value="P:mRNA splicing, via spliceosome"/>
    <property type="evidence" value="ECO:0007669"/>
    <property type="project" value="UniProtKB-UniRule"/>
</dbReference>
<evidence type="ECO:0000256" key="4">
    <source>
        <dbReference type="ARBA" id="ARBA00022664"/>
    </source>
</evidence>
<protein>
    <recommendedName>
        <fullName evidence="3 13">Branchpoint-bridging protein</fullName>
    </recommendedName>
</protein>
<keyword evidence="17" id="KW-1185">Reference proteome</keyword>
<dbReference type="PROSITE" id="PS50084">
    <property type="entry name" value="KH_TYPE_1"/>
    <property type="match status" value="1"/>
</dbReference>
<dbReference type="Pfam" id="PF00098">
    <property type="entry name" value="zf-CCHC"/>
    <property type="match status" value="1"/>
</dbReference>
<evidence type="ECO:0000256" key="8">
    <source>
        <dbReference type="ARBA" id="ARBA00022884"/>
    </source>
</evidence>
<dbReference type="Proteomes" id="UP000262825">
    <property type="component" value="Unassembled WGS sequence"/>
</dbReference>
<evidence type="ECO:0000256" key="1">
    <source>
        <dbReference type="ARBA" id="ARBA00004123"/>
    </source>
</evidence>
<gene>
    <name evidence="16" type="ORF">SCODWIG_03429</name>
</gene>
<sequence>MSKDVSSDGLWTRSLPPTERNYQNNNTLPKKIISSMITPEQAICYQVYYRIEEITNILNNNIIDYCHLPQRERSPSPPPIYDAKGRRTNSREQRFKKKLEDERHRLIDIALKMIPHYKAPLNYKKPNSFKDKYFIPVEQFPNVNFVGLLLGPRGNTLKQLQQTSGCKIAIRGKGSVKEGKTAADLPKGAMNLSEPLHCVIIADSEEKLAKGIKACESVVIKAVTSPEGQNDLKRGQLRELAELNGTLREDNRPCAICGLKGHKRFDCPQRENYANKIICEKCGQPGHVAQDCIILSKANQRNNNSSTLGNYNRSTINNYNNTITTIKQNNNNNNNRSEERRVGKECLRLCRSRWSPYH</sequence>
<dbReference type="InterPro" id="IPR001878">
    <property type="entry name" value="Znf_CCHC"/>
</dbReference>
<keyword evidence="7 13" id="KW-0862">Zinc</keyword>
<feature type="region of interest" description="Disordered" evidence="14">
    <location>
        <begin position="1"/>
        <end position="25"/>
    </location>
</feature>
<dbReference type="GO" id="GO:0048024">
    <property type="term" value="P:regulation of mRNA splicing, via spliceosome"/>
    <property type="evidence" value="ECO:0007669"/>
    <property type="project" value="TreeGrafter"/>
</dbReference>
<dbReference type="Gene3D" id="6.10.140.1790">
    <property type="match status" value="1"/>
</dbReference>
<evidence type="ECO:0000313" key="16">
    <source>
        <dbReference type="EMBL" id="SSD61668.1"/>
    </source>
</evidence>
<evidence type="ECO:0000256" key="7">
    <source>
        <dbReference type="ARBA" id="ARBA00022833"/>
    </source>
</evidence>
<evidence type="ECO:0000256" key="9">
    <source>
        <dbReference type="ARBA" id="ARBA00023187"/>
    </source>
</evidence>
<evidence type="ECO:0000256" key="13">
    <source>
        <dbReference type="RuleBase" id="RU367126"/>
    </source>
</evidence>
<dbReference type="GO" id="GO:0005681">
    <property type="term" value="C:spliceosomal complex"/>
    <property type="evidence" value="ECO:0007669"/>
    <property type="project" value="UniProtKB-KW"/>
</dbReference>
<dbReference type="SMART" id="SM00322">
    <property type="entry name" value="KH"/>
    <property type="match status" value="1"/>
</dbReference>
<evidence type="ECO:0000259" key="15">
    <source>
        <dbReference type="PROSITE" id="PS50158"/>
    </source>
</evidence>
<dbReference type="InterPro" id="IPR004087">
    <property type="entry name" value="KH_dom"/>
</dbReference>
<evidence type="ECO:0000256" key="2">
    <source>
        <dbReference type="ARBA" id="ARBA00010382"/>
    </source>
</evidence>
<keyword evidence="10 13" id="KW-0539">Nucleus</keyword>
<proteinExistence type="inferred from homology"/>
<evidence type="ECO:0000313" key="17">
    <source>
        <dbReference type="Proteomes" id="UP000262825"/>
    </source>
</evidence>
<dbReference type="PANTHER" id="PTHR11208:SF45">
    <property type="entry name" value="SPLICING FACTOR 1"/>
    <property type="match status" value="1"/>
</dbReference>
<keyword evidence="4 13" id="KW-0507">mRNA processing</keyword>
<dbReference type="EMBL" id="UFAJ01000823">
    <property type="protein sequence ID" value="SSD61668.1"/>
    <property type="molecule type" value="Genomic_DNA"/>
</dbReference>
<evidence type="ECO:0000256" key="10">
    <source>
        <dbReference type="ARBA" id="ARBA00023242"/>
    </source>
</evidence>
<dbReference type="AlphaFoldDB" id="A0A376BAE4"/>
<comment type="function">
    <text evidence="13">Necessary for the splicing of pre-mRNA. Has a role in the recognition of the branch site (5'-UACUAAC-3'), the pyrimidine tract and the 3'-splice site at the 3'-end of introns.</text>
</comment>
<dbReference type="SUPFAM" id="SSF57756">
    <property type="entry name" value="Retrovirus zinc finger-like domains"/>
    <property type="match status" value="1"/>
</dbReference>
<organism evidence="16 17">
    <name type="scientific">Saccharomycodes ludwigii</name>
    <dbReference type="NCBI Taxonomy" id="36035"/>
    <lineage>
        <taxon>Eukaryota</taxon>
        <taxon>Fungi</taxon>
        <taxon>Dikarya</taxon>
        <taxon>Ascomycota</taxon>
        <taxon>Saccharomycotina</taxon>
        <taxon>Saccharomycetes</taxon>
        <taxon>Saccharomycodales</taxon>
        <taxon>Saccharomycodaceae</taxon>
        <taxon>Saccharomycodes</taxon>
    </lineage>
</organism>
<dbReference type="InterPro" id="IPR032570">
    <property type="entry name" value="SF1-HH"/>
</dbReference>
<dbReference type="Pfam" id="PF16275">
    <property type="entry name" value="SF1-HH"/>
    <property type="match status" value="1"/>
</dbReference>
<feature type="domain" description="CCHC-type" evidence="15">
    <location>
        <begin position="279"/>
        <end position="292"/>
    </location>
</feature>
<dbReference type="GO" id="GO:0008270">
    <property type="term" value="F:zinc ion binding"/>
    <property type="evidence" value="ECO:0007669"/>
    <property type="project" value="UniProtKB-UniRule"/>
</dbReference>
<dbReference type="SMART" id="SM00343">
    <property type="entry name" value="ZnF_C2HC"/>
    <property type="match status" value="2"/>
</dbReference>
<dbReference type="InterPro" id="IPR036875">
    <property type="entry name" value="Znf_CCHC_sf"/>
</dbReference>
<accession>A0A376BAE4</accession>
<keyword evidence="13" id="KW-0747">Spliceosome</keyword>
<keyword evidence="6 11" id="KW-0863">Zinc-finger</keyword>
<dbReference type="PANTHER" id="PTHR11208">
    <property type="entry name" value="RNA-BINDING PROTEIN RELATED"/>
    <property type="match status" value="1"/>
</dbReference>
<dbReference type="Gene3D" id="4.10.60.10">
    <property type="entry name" value="Zinc finger, CCHC-type"/>
    <property type="match status" value="1"/>
</dbReference>
<dbReference type="PROSITE" id="PS50158">
    <property type="entry name" value="ZF_CCHC"/>
    <property type="match status" value="1"/>
</dbReference>
<reference evidence="17" key="1">
    <citation type="submission" date="2018-06" db="EMBL/GenBank/DDBJ databases">
        <authorList>
            <person name="Guldener U."/>
        </authorList>
    </citation>
    <scope>NUCLEOTIDE SEQUENCE [LARGE SCALE GENOMIC DNA]</scope>
    <source>
        <strain evidence="17">UTAD17</strain>
    </source>
</reference>
<keyword evidence="8 12" id="KW-0694">RNA-binding</keyword>
<evidence type="ECO:0000256" key="6">
    <source>
        <dbReference type="ARBA" id="ARBA00022771"/>
    </source>
</evidence>
<keyword evidence="5 13" id="KW-0479">Metal-binding</keyword>
<dbReference type="GO" id="GO:0003729">
    <property type="term" value="F:mRNA binding"/>
    <property type="evidence" value="ECO:0007669"/>
    <property type="project" value="TreeGrafter"/>
</dbReference>
<dbReference type="GO" id="GO:0045131">
    <property type="term" value="F:pre-mRNA branch point binding"/>
    <property type="evidence" value="ECO:0007669"/>
    <property type="project" value="UniProtKB-UniRule"/>
</dbReference>
<evidence type="ECO:0000256" key="12">
    <source>
        <dbReference type="PROSITE-ProRule" id="PRU00117"/>
    </source>
</evidence>
<evidence type="ECO:0000256" key="3">
    <source>
        <dbReference type="ARBA" id="ARBA00017984"/>
    </source>
</evidence>
<evidence type="ECO:0000256" key="11">
    <source>
        <dbReference type="PROSITE-ProRule" id="PRU00047"/>
    </source>
</evidence>
<keyword evidence="9 13" id="KW-0508">mRNA splicing</keyword>